<comment type="caution">
    <text evidence="5">The sequence shown here is derived from an EMBL/GenBank/DDBJ whole genome shotgun (WGS) entry which is preliminary data.</text>
</comment>
<evidence type="ECO:0000256" key="1">
    <source>
        <dbReference type="ARBA" id="ARBA00008779"/>
    </source>
</evidence>
<dbReference type="SUPFAM" id="SSF53649">
    <property type="entry name" value="Alkaline phosphatase-like"/>
    <property type="match status" value="1"/>
</dbReference>
<feature type="domain" description="Sulfatase N-terminal" evidence="4">
    <location>
        <begin position="22"/>
        <end position="454"/>
    </location>
</feature>
<organism evidence="5 6">
    <name type="scientific">Gemmata algarum</name>
    <dbReference type="NCBI Taxonomy" id="2975278"/>
    <lineage>
        <taxon>Bacteria</taxon>
        <taxon>Pseudomonadati</taxon>
        <taxon>Planctomycetota</taxon>
        <taxon>Planctomycetia</taxon>
        <taxon>Gemmatales</taxon>
        <taxon>Gemmataceae</taxon>
        <taxon>Gemmata</taxon>
    </lineage>
</organism>
<keyword evidence="2" id="KW-0378">Hydrolase</keyword>
<dbReference type="Proteomes" id="UP001272242">
    <property type="component" value="Unassembled WGS sequence"/>
</dbReference>
<evidence type="ECO:0000256" key="3">
    <source>
        <dbReference type="SAM" id="SignalP"/>
    </source>
</evidence>
<feature type="chain" id="PRO_5047219974" evidence="3">
    <location>
        <begin position="19"/>
        <end position="566"/>
    </location>
</feature>
<protein>
    <submittedName>
        <fullName evidence="5">Arylsulfatase</fullName>
    </submittedName>
</protein>
<comment type="similarity">
    <text evidence="1">Belongs to the sulfatase family.</text>
</comment>
<dbReference type="PANTHER" id="PTHR42693">
    <property type="entry name" value="ARYLSULFATASE FAMILY MEMBER"/>
    <property type="match status" value="1"/>
</dbReference>
<feature type="signal peptide" evidence="3">
    <location>
        <begin position="1"/>
        <end position="18"/>
    </location>
</feature>
<keyword evidence="6" id="KW-1185">Reference proteome</keyword>
<gene>
    <name evidence="5" type="ORF">R5W23_004749</name>
</gene>
<dbReference type="RefSeq" id="WP_320689477.1">
    <property type="nucleotide sequence ID" value="NZ_JAXBLV010000233.1"/>
</dbReference>
<keyword evidence="3" id="KW-0732">Signal</keyword>
<dbReference type="InterPro" id="IPR050738">
    <property type="entry name" value="Sulfatase"/>
</dbReference>
<dbReference type="Gene3D" id="3.30.1120.10">
    <property type="match status" value="1"/>
</dbReference>
<dbReference type="InterPro" id="IPR017850">
    <property type="entry name" value="Alkaline_phosphatase_core_sf"/>
</dbReference>
<dbReference type="Gene3D" id="3.40.720.10">
    <property type="entry name" value="Alkaline Phosphatase, subunit A"/>
    <property type="match status" value="1"/>
</dbReference>
<dbReference type="EMBL" id="JAXBLV010000233">
    <property type="protein sequence ID" value="MDY3563249.1"/>
    <property type="molecule type" value="Genomic_DNA"/>
</dbReference>
<accession>A0ABU5FBQ1</accession>
<dbReference type="PANTHER" id="PTHR42693:SF53">
    <property type="entry name" value="ENDO-4-O-SULFATASE"/>
    <property type="match status" value="1"/>
</dbReference>
<evidence type="ECO:0000313" key="5">
    <source>
        <dbReference type="EMBL" id="MDY3563249.1"/>
    </source>
</evidence>
<evidence type="ECO:0000313" key="6">
    <source>
        <dbReference type="Proteomes" id="UP001272242"/>
    </source>
</evidence>
<name>A0ABU5FBQ1_9BACT</name>
<evidence type="ECO:0000259" key="4">
    <source>
        <dbReference type="Pfam" id="PF00884"/>
    </source>
</evidence>
<evidence type="ECO:0000256" key="2">
    <source>
        <dbReference type="ARBA" id="ARBA00022801"/>
    </source>
</evidence>
<sequence>MRYLSLLVLLVCAPAARAAEKPNIVIVLTDDMGFSDLGCYGGEINTPNLDALAANGLRFTQFYNTARCCPTRASLLTGLYPHQAGVGHMVNDKGETFPGYRGDLNKNCVTLAEAVKPAGYRAYAVGKWHVTPQTGPKAPNHNWPLQRGFDRYYGTIQGAGSFFDPASLTRDNTQISAFADPEYQPKTYYYTDAISDHAVKFVADHDKEHKDKPLLLYVAYTAAHWPMHALPEDIAKYKGKYANGYDPVRKARFEKAAKLGLIDPKQGMAPGAGDWNSVADKNWEAAGMEVYAAMVDRMDAGVGKIVAELKRTGRFDNTLILYMQDNGGCAELQGRTGNKNHPNIDRPEKPTLPPLKADALLPSGSVPPQTRDGFPVRMGPKVMPGAADTYLAYGRGWANVSNTPFREYKHWVHEGGISTPLIASWPKGIAAKGELRTQPGHLVDVMATCIELSGAPYPVKAGAQAITPLEGKSLVPAFANKPLAREAIYWEHEGNRAVRAGDWKLVAKGPGGKWELYNIKDDRTESSDRAAQQPDKLKELVAKWEAWAVRAKVVPWISTPEYKLSK</sequence>
<dbReference type="InterPro" id="IPR000917">
    <property type="entry name" value="Sulfatase_N"/>
</dbReference>
<dbReference type="Pfam" id="PF00884">
    <property type="entry name" value="Sulfatase"/>
    <property type="match status" value="1"/>
</dbReference>
<proteinExistence type="inferred from homology"/>
<reference evidence="6" key="1">
    <citation type="journal article" date="2023" name="Mar. Drugs">
        <title>Gemmata algarum, a Novel Planctomycete Isolated from an Algal Mat, Displays Antimicrobial Activity.</title>
        <authorList>
            <person name="Kumar G."/>
            <person name="Kallscheuer N."/>
            <person name="Kashif M."/>
            <person name="Ahamad S."/>
            <person name="Jagadeeshwari U."/>
            <person name="Pannikurungottu S."/>
            <person name="Haufschild T."/>
            <person name="Kabuu M."/>
            <person name="Sasikala C."/>
            <person name="Jogler C."/>
            <person name="Ramana C."/>
        </authorList>
    </citation>
    <scope>NUCLEOTIDE SEQUENCE [LARGE SCALE GENOMIC DNA]</scope>
    <source>
        <strain evidence="6">JC673</strain>
    </source>
</reference>
<dbReference type="CDD" id="cd16025">
    <property type="entry name" value="PAS_like"/>
    <property type="match status" value="1"/>
</dbReference>